<keyword evidence="10" id="KW-1185">Reference proteome</keyword>
<keyword evidence="5 7" id="KW-1133">Transmembrane helix</keyword>
<dbReference type="InterPro" id="IPR032816">
    <property type="entry name" value="VTT_dom"/>
</dbReference>
<dbReference type="PANTHER" id="PTHR12677">
    <property type="entry name" value="GOLGI APPARATUS MEMBRANE PROTEIN TVP38-RELATED"/>
    <property type="match status" value="1"/>
</dbReference>
<comment type="subcellular location">
    <subcellularLocation>
        <location evidence="1 7">Cell membrane</location>
        <topology evidence="1 7">Multi-pass membrane protein</topology>
    </subcellularLocation>
</comment>
<dbReference type="EMBL" id="BAABJP010000062">
    <property type="protein sequence ID" value="GAA5174450.1"/>
    <property type="molecule type" value="Genomic_DNA"/>
</dbReference>
<proteinExistence type="inferred from homology"/>
<name>A0ABP9RB81_9PSEU</name>
<feature type="transmembrane region" description="Helical" evidence="7">
    <location>
        <begin position="170"/>
        <end position="192"/>
    </location>
</feature>
<feature type="transmembrane region" description="Helical" evidence="7">
    <location>
        <begin position="85"/>
        <end position="110"/>
    </location>
</feature>
<feature type="transmembrane region" description="Helical" evidence="7">
    <location>
        <begin position="52"/>
        <end position="73"/>
    </location>
</feature>
<keyword evidence="6 7" id="KW-0472">Membrane</keyword>
<dbReference type="Pfam" id="PF09335">
    <property type="entry name" value="VTT_dom"/>
    <property type="match status" value="1"/>
</dbReference>
<evidence type="ECO:0000256" key="5">
    <source>
        <dbReference type="ARBA" id="ARBA00022989"/>
    </source>
</evidence>
<dbReference type="Proteomes" id="UP001428817">
    <property type="component" value="Unassembled WGS sequence"/>
</dbReference>
<dbReference type="PANTHER" id="PTHR12677:SF59">
    <property type="entry name" value="GOLGI APPARATUS MEMBRANE PROTEIN TVP38-RELATED"/>
    <property type="match status" value="1"/>
</dbReference>
<sequence>MGLGFPRGTGREPVVRRGARPYLLAALVLACVAAALLTPVPGPARLRELAEATGPAMPLVFFAVYALCVTFPMPRTAFSLASGLLLGNALGVLVAMAGTALAALLGFLLARRLRGDLMLRYRDRLPVQAVDQRITASGALGITSLRLIPVIPFAPLSYCCGVSSVRLRPYLVGSVVGSLPGTVAVVTLGDALAGSTPLPLVACYAACALLGGVGVYRMARG</sequence>
<gene>
    <name evidence="9" type="ORF">GCM10023321_78290</name>
</gene>
<feature type="transmembrane region" description="Helical" evidence="7">
    <location>
        <begin position="198"/>
        <end position="219"/>
    </location>
</feature>
<evidence type="ECO:0000256" key="3">
    <source>
        <dbReference type="ARBA" id="ARBA00022475"/>
    </source>
</evidence>
<keyword evidence="4 7" id="KW-0812">Transmembrane</keyword>
<evidence type="ECO:0000256" key="4">
    <source>
        <dbReference type="ARBA" id="ARBA00022692"/>
    </source>
</evidence>
<evidence type="ECO:0000313" key="10">
    <source>
        <dbReference type="Proteomes" id="UP001428817"/>
    </source>
</evidence>
<accession>A0ABP9RB81</accession>
<feature type="transmembrane region" description="Helical" evidence="7">
    <location>
        <begin position="20"/>
        <end position="40"/>
    </location>
</feature>
<evidence type="ECO:0000256" key="2">
    <source>
        <dbReference type="ARBA" id="ARBA00008640"/>
    </source>
</evidence>
<evidence type="ECO:0000313" key="9">
    <source>
        <dbReference type="EMBL" id="GAA5174450.1"/>
    </source>
</evidence>
<evidence type="ECO:0000256" key="6">
    <source>
        <dbReference type="ARBA" id="ARBA00023136"/>
    </source>
</evidence>
<dbReference type="PROSITE" id="PS51257">
    <property type="entry name" value="PROKAR_LIPOPROTEIN"/>
    <property type="match status" value="1"/>
</dbReference>
<protein>
    <recommendedName>
        <fullName evidence="7">TVP38/TMEM64 family membrane protein</fullName>
    </recommendedName>
</protein>
<evidence type="ECO:0000259" key="8">
    <source>
        <dbReference type="Pfam" id="PF09335"/>
    </source>
</evidence>
<dbReference type="RefSeq" id="WP_185062086.1">
    <property type="nucleotide sequence ID" value="NZ_BAABJP010000062.1"/>
</dbReference>
<organism evidence="9 10">
    <name type="scientific">Pseudonocardia eucalypti</name>
    <dbReference type="NCBI Taxonomy" id="648755"/>
    <lineage>
        <taxon>Bacteria</taxon>
        <taxon>Bacillati</taxon>
        <taxon>Actinomycetota</taxon>
        <taxon>Actinomycetes</taxon>
        <taxon>Pseudonocardiales</taxon>
        <taxon>Pseudonocardiaceae</taxon>
        <taxon>Pseudonocardia</taxon>
    </lineage>
</organism>
<evidence type="ECO:0000256" key="7">
    <source>
        <dbReference type="RuleBase" id="RU366058"/>
    </source>
</evidence>
<comment type="similarity">
    <text evidence="2 7">Belongs to the TVP38/TMEM64 family.</text>
</comment>
<dbReference type="InterPro" id="IPR015414">
    <property type="entry name" value="TMEM64"/>
</dbReference>
<comment type="caution">
    <text evidence="9">The sequence shown here is derived from an EMBL/GenBank/DDBJ whole genome shotgun (WGS) entry which is preliminary data.</text>
</comment>
<reference evidence="10" key="1">
    <citation type="journal article" date="2019" name="Int. J. Syst. Evol. Microbiol.">
        <title>The Global Catalogue of Microorganisms (GCM) 10K type strain sequencing project: providing services to taxonomists for standard genome sequencing and annotation.</title>
        <authorList>
            <consortium name="The Broad Institute Genomics Platform"/>
            <consortium name="The Broad Institute Genome Sequencing Center for Infectious Disease"/>
            <person name="Wu L."/>
            <person name="Ma J."/>
        </authorList>
    </citation>
    <scope>NUCLEOTIDE SEQUENCE [LARGE SCALE GENOMIC DNA]</scope>
    <source>
        <strain evidence="10">JCM 18303</strain>
    </source>
</reference>
<keyword evidence="3 7" id="KW-1003">Cell membrane</keyword>
<evidence type="ECO:0000256" key="1">
    <source>
        <dbReference type="ARBA" id="ARBA00004651"/>
    </source>
</evidence>
<feature type="domain" description="VTT" evidence="8">
    <location>
        <begin position="74"/>
        <end position="190"/>
    </location>
</feature>